<reference evidence="2 3" key="1">
    <citation type="submission" date="2023-07" db="EMBL/GenBank/DDBJ databases">
        <authorList>
            <person name="Girao M."/>
            <person name="Carvalho M.F."/>
        </authorList>
    </citation>
    <scope>NUCLEOTIDE SEQUENCE [LARGE SCALE GENOMIC DNA]</scope>
    <source>
        <strain evidence="2 3">YIM65754</strain>
    </source>
</reference>
<dbReference type="Pfam" id="PF18899">
    <property type="entry name" value="DUF5655"/>
    <property type="match status" value="1"/>
</dbReference>
<dbReference type="EMBL" id="JAUTXY010000003">
    <property type="protein sequence ID" value="MEE2057809.1"/>
    <property type="molecule type" value="Genomic_DNA"/>
</dbReference>
<dbReference type="RefSeq" id="WP_330133031.1">
    <property type="nucleotide sequence ID" value="NZ_JAUTXY010000003.1"/>
</dbReference>
<dbReference type="InterPro" id="IPR043714">
    <property type="entry name" value="DUF5655"/>
</dbReference>
<name>A0ABU7L936_9NOCA</name>
<sequence>MYSTVDDYLADKDPAAVDAFRKFRALVLALGDDVEETVHTSEISWARASSSTPRGFAAAFLYATRLEVALDLSRRVHHPTLREAYPTTGRVTTHRLSLSSADDLDDGFCALLTEAYNTASMTAG</sequence>
<protein>
    <submittedName>
        <fullName evidence="2">DUF5655 domain-containing protein</fullName>
    </submittedName>
</protein>
<proteinExistence type="predicted"/>
<dbReference type="Proteomes" id="UP001336020">
    <property type="component" value="Unassembled WGS sequence"/>
</dbReference>
<evidence type="ECO:0000313" key="3">
    <source>
        <dbReference type="Proteomes" id="UP001336020"/>
    </source>
</evidence>
<keyword evidence="3" id="KW-1185">Reference proteome</keyword>
<evidence type="ECO:0000259" key="1">
    <source>
        <dbReference type="Pfam" id="PF18899"/>
    </source>
</evidence>
<comment type="caution">
    <text evidence="2">The sequence shown here is derived from an EMBL/GenBank/DDBJ whole genome shotgun (WGS) entry which is preliminary data.</text>
</comment>
<evidence type="ECO:0000313" key="2">
    <source>
        <dbReference type="EMBL" id="MEE2057809.1"/>
    </source>
</evidence>
<organism evidence="2 3">
    <name type="scientific">Rhodococcus artemisiae</name>
    <dbReference type="NCBI Taxonomy" id="714159"/>
    <lineage>
        <taxon>Bacteria</taxon>
        <taxon>Bacillati</taxon>
        <taxon>Actinomycetota</taxon>
        <taxon>Actinomycetes</taxon>
        <taxon>Mycobacteriales</taxon>
        <taxon>Nocardiaceae</taxon>
        <taxon>Rhodococcus</taxon>
    </lineage>
</organism>
<gene>
    <name evidence="2" type="ORF">Q7514_09770</name>
</gene>
<feature type="domain" description="DUF5655" evidence="1">
    <location>
        <begin position="5"/>
        <end position="118"/>
    </location>
</feature>
<accession>A0ABU7L936</accession>